<accession>A0A6B9J8I6</accession>
<dbReference type="GeneID" id="55815417"/>
<proteinExistence type="predicted"/>
<dbReference type="EMBL" id="MN703411">
    <property type="protein sequence ID" value="QGZ17188.1"/>
    <property type="molecule type" value="Genomic_DNA"/>
</dbReference>
<dbReference type="Proteomes" id="UP000438167">
    <property type="component" value="Segment"/>
</dbReference>
<gene>
    <name evidence="2" type="primary">89</name>
    <name evidence="2" type="ORF">SEA_DRYANG_89</name>
</gene>
<dbReference type="RefSeq" id="YP_009886011.1">
    <property type="nucleotide sequence ID" value="NC_049489.1"/>
</dbReference>
<organism evidence="2 3">
    <name type="scientific">Arthrobacter phage DrYang</name>
    <dbReference type="NCBI Taxonomy" id="2686080"/>
    <lineage>
        <taxon>Viruses</taxon>
        <taxon>Duplodnaviria</taxon>
        <taxon>Heunggongvirae</taxon>
        <taxon>Uroviricota</taxon>
        <taxon>Caudoviricetes</taxon>
        <taxon>Klausavirus</taxon>
        <taxon>Klausavirus dryang</taxon>
    </lineage>
</organism>
<evidence type="ECO:0000313" key="3">
    <source>
        <dbReference type="Proteomes" id="UP000438167"/>
    </source>
</evidence>
<name>A0A6B9J8I6_9CAUD</name>
<keyword evidence="3" id="KW-1185">Reference proteome</keyword>
<evidence type="ECO:0000256" key="1">
    <source>
        <dbReference type="SAM" id="MobiDB-lite"/>
    </source>
</evidence>
<protein>
    <submittedName>
        <fullName evidence="2">Uncharacterized protein</fullName>
    </submittedName>
</protein>
<evidence type="ECO:0000313" key="2">
    <source>
        <dbReference type="EMBL" id="QGZ17188.1"/>
    </source>
</evidence>
<feature type="compositionally biased region" description="Polar residues" evidence="1">
    <location>
        <begin position="120"/>
        <end position="130"/>
    </location>
</feature>
<sequence length="183" mass="19637">MSHDPIKAYPTYLNADRTRALLINAHADGGVFLKLSTIKENGHTQLGSILLDHGSIAHVLFEIAGGNATDQDLEDGKALAMELELGHQTRDNLATLVRRALLALHFHQHGAPGEPVEAPANSTPNPSPETLQDPDYDPTAEAIVDGDTIHPEEPNIVAALARENAELRQKLAAIQSLTTPAED</sequence>
<feature type="region of interest" description="Disordered" evidence="1">
    <location>
        <begin position="110"/>
        <end position="150"/>
    </location>
</feature>
<dbReference type="KEGG" id="vg:55815417"/>
<reference evidence="2 3" key="1">
    <citation type="submission" date="2019-11" db="EMBL/GenBank/DDBJ databases">
        <authorList>
            <person name="Donovan J."/>
            <person name="Schaffer R."/>
            <person name="Bae M.S."/>
            <person name="Gitobu P.N."/>
            <person name="Guan P."/>
            <person name="Olavarrieta M.P."/>
            <person name="Perez Cortez K."/>
            <person name="Tozier F.G."/>
            <person name="Vasilopoulos H."/>
            <person name="Zhang S."/>
            <person name="Kapinos A."/>
            <person name="Freise A.C."/>
            <person name="Moberg-Parker J."/>
            <person name="Garlena R.A."/>
            <person name="Russell D.A."/>
            <person name="Pope W.H."/>
            <person name="Jacobs-Sera D."/>
            <person name="Hatfull G.F."/>
        </authorList>
    </citation>
    <scope>NUCLEOTIDE SEQUENCE [LARGE SCALE GENOMIC DNA]</scope>
</reference>